<keyword evidence="1 4" id="KW-0808">Transferase</keyword>
<dbReference type="GO" id="GO:0016747">
    <property type="term" value="F:acyltransferase activity, transferring groups other than amino-acyl groups"/>
    <property type="evidence" value="ECO:0007669"/>
    <property type="project" value="InterPro"/>
</dbReference>
<evidence type="ECO:0000256" key="1">
    <source>
        <dbReference type="ARBA" id="ARBA00022679"/>
    </source>
</evidence>
<keyword evidence="5" id="KW-1185">Reference proteome</keyword>
<dbReference type="InterPro" id="IPR000182">
    <property type="entry name" value="GNAT_dom"/>
</dbReference>
<keyword evidence="2" id="KW-0012">Acyltransferase</keyword>
<feature type="domain" description="N-acetyltransferase" evidence="3">
    <location>
        <begin position="10"/>
        <end position="165"/>
    </location>
</feature>
<dbReference type="CDD" id="cd04301">
    <property type="entry name" value="NAT_SF"/>
    <property type="match status" value="1"/>
</dbReference>
<dbReference type="AlphaFoldDB" id="A0A1H4XJI2"/>
<dbReference type="InterPro" id="IPR016181">
    <property type="entry name" value="Acyl_CoA_acyltransferase"/>
</dbReference>
<dbReference type="SUPFAM" id="SSF55729">
    <property type="entry name" value="Acyl-CoA N-acyltransferases (Nat)"/>
    <property type="match status" value="1"/>
</dbReference>
<accession>A0A1H4XJI2</accession>
<protein>
    <submittedName>
        <fullName evidence="4">Putative acetyltransferase</fullName>
    </submittedName>
</protein>
<dbReference type="PANTHER" id="PTHR43877">
    <property type="entry name" value="AMINOALKYLPHOSPHONATE N-ACETYLTRANSFERASE-RELATED-RELATED"/>
    <property type="match status" value="1"/>
</dbReference>
<proteinExistence type="predicted"/>
<dbReference type="Proteomes" id="UP000198742">
    <property type="component" value="Unassembled WGS sequence"/>
</dbReference>
<sequence length="203" mass="21258">MDSVTPVTDVEIRPAGPHDADAVLAVVSAAFGADDAARGAQVADLWAEVRSGDLLLAERVAVLVGEVVGHVGISHCWVDARRELVDAGMLSPLSVAPAHQGRGIGTALVAAAIDAARGVGRPALFLEGSPAYYGARGFEPGARHGFEPPSLRVPAPALQVVLLGERPDWLSGRVVYPDVWWRHDSTGLRDPDLAEVEKALGIT</sequence>
<dbReference type="Gene3D" id="3.40.630.30">
    <property type="match status" value="1"/>
</dbReference>
<dbReference type="PROSITE" id="PS51186">
    <property type="entry name" value="GNAT"/>
    <property type="match status" value="1"/>
</dbReference>
<gene>
    <name evidence="4" type="ORF">SAMN04489844_3579</name>
</gene>
<evidence type="ECO:0000259" key="3">
    <source>
        <dbReference type="PROSITE" id="PS51186"/>
    </source>
</evidence>
<evidence type="ECO:0000256" key="2">
    <source>
        <dbReference type="ARBA" id="ARBA00023315"/>
    </source>
</evidence>
<reference evidence="5" key="1">
    <citation type="submission" date="2016-10" db="EMBL/GenBank/DDBJ databases">
        <authorList>
            <person name="Varghese N."/>
            <person name="Submissions S."/>
        </authorList>
    </citation>
    <scope>NUCLEOTIDE SEQUENCE [LARGE SCALE GENOMIC DNA]</scope>
    <source>
        <strain evidence="5">DSM 22017</strain>
    </source>
</reference>
<dbReference type="InterPro" id="IPR050832">
    <property type="entry name" value="Bact_Acetyltransf"/>
</dbReference>
<dbReference type="Pfam" id="PF13527">
    <property type="entry name" value="Acetyltransf_9"/>
    <property type="match status" value="1"/>
</dbReference>
<dbReference type="STRING" id="402596.SAMN04489844_3579"/>
<organism evidence="4 5">
    <name type="scientific">Nocardioides exalbidus</name>
    <dbReference type="NCBI Taxonomy" id="402596"/>
    <lineage>
        <taxon>Bacteria</taxon>
        <taxon>Bacillati</taxon>
        <taxon>Actinomycetota</taxon>
        <taxon>Actinomycetes</taxon>
        <taxon>Propionibacteriales</taxon>
        <taxon>Nocardioidaceae</taxon>
        <taxon>Nocardioides</taxon>
    </lineage>
</organism>
<evidence type="ECO:0000313" key="4">
    <source>
        <dbReference type="EMBL" id="SED05766.1"/>
    </source>
</evidence>
<evidence type="ECO:0000313" key="5">
    <source>
        <dbReference type="Proteomes" id="UP000198742"/>
    </source>
</evidence>
<dbReference type="EMBL" id="FNRT01000002">
    <property type="protein sequence ID" value="SED05766.1"/>
    <property type="molecule type" value="Genomic_DNA"/>
</dbReference>
<name>A0A1H4XJI2_9ACTN</name>